<protein>
    <recommendedName>
        <fullName evidence="3">DUF2508 domain-containing protein</fullName>
    </recommendedName>
</protein>
<name>A0A1T2X1W3_9BACL</name>
<keyword evidence="2" id="KW-1185">Reference proteome</keyword>
<sequence>MVWWKWWNRRTREQQEQVVSEKMMLYREICAAKNDWENAHALFQEAVEADEVDYAIYMLEATEKRYDMLLKRAKRTNLSVLTLSA</sequence>
<accession>A0A1T2X1W3</accession>
<evidence type="ECO:0000313" key="1">
    <source>
        <dbReference type="EMBL" id="OPA73563.1"/>
    </source>
</evidence>
<dbReference type="Pfam" id="PF10704">
    <property type="entry name" value="DUF2508"/>
    <property type="match status" value="1"/>
</dbReference>
<dbReference type="STRING" id="1324314.BVG16_28465"/>
<dbReference type="AlphaFoldDB" id="A0A1T2X1W3"/>
<evidence type="ECO:0008006" key="3">
    <source>
        <dbReference type="Google" id="ProtNLM"/>
    </source>
</evidence>
<gene>
    <name evidence="1" type="ORF">BVG16_28465</name>
</gene>
<proteinExistence type="predicted"/>
<organism evidence="1 2">
    <name type="scientific">Paenibacillus selenitireducens</name>
    <dbReference type="NCBI Taxonomy" id="1324314"/>
    <lineage>
        <taxon>Bacteria</taxon>
        <taxon>Bacillati</taxon>
        <taxon>Bacillota</taxon>
        <taxon>Bacilli</taxon>
        <taxon>Bacillales</taxon>
        <taxon>Paenibacillaceae</taxon>
        <taxon>Paenibacillus</taxon>
    </lineage>
</organism>
<dbReference type="RefSeq" id="WP_078502587.1">
    <property type="nucleotide sequence ID" value="NZ_MSZX01000016.1"/>
</dbReference>
<dbReference type="OrthoDB" id="2649829at2"/>
<comment type="caution">
    <text evidence="1">The sequence shown here is derived from an EMBL/GenBank/DDBJ whole genome shotgun (WGS) entry which is preliminary data.</text>
</comment>
<dbReference type="EMBL" id="MSZX01000016">
    <property type="protein sequence ID" value="OPA73563.1"/>
    <property type="molecule type" value="Genomic_DNA"/>
</dbReference>
<evidence type="ECO:0000313" key="2">
    <source>
        <dbReference type="Proteomes" id="UP000190188"/>
    </source>
</evidence>
<dbReference type="Proteomes" id="UP000190188">
    <property type="component" value="Unassembled WGS sequence"/>
</dbReference>
<reference evidence="1 2" key="1">
    <citation type="submission" date="2017-01" db="EMBL/GenBank/DDBJ databases">
        <title>Genome analysis of Paenibacillus selenitrireducens ES3-24.</title>
        <authorList>
            <person name="Xu D."/>
            <person name="Yao R."/>
            <person name="Zheng S."/>
        </authorList>
    </citation>
    <scope>NUCLEOTIDE SEQUENCE [LARGE SCALE GENOMIC DNA]</scope>
    <source>
        <strain evidence="1 2">ES3-24</strain>
    </source>
</reference>
<dbReference type="InterPro" id="IPR019644">
    <property type="entry name" value="DUF2508"/>
</dbReference>